<dbReference type="InterPro" id="IPR011765">
    <property type="entry name" value="Pept_M16_N"/>
</dbReference>
<evidence type="ECO:0000256" key="1">
    <source>
        <dbReference type="ARBA" id="ARBA00001947"/>
    </source>
</evidence>
<dbReference type="GO" id="GO:0046872">
    <property type="term" value="F:metal ion binding"/>
    <property type="evidence" value="ECO:0007669"/>
    <property type="project" value="InterPro"/>
</dbReference>
<evidence type="ECO:0000259" key="6">
    <source>
        <dbReference type="Pfam" id="PF05193"/>
    </source>
</evidence>
<dbReference type="STRING" id="197461.A3843_17685"/>
<dbReference type="Proteomes" id="UP000185783">
    <property type="component" value="Unassembled WGS sequence"/>
</dbReference>
<dbReference type="FunFam" id="3.30.830.10:FF:000008">
    <property type="entry name" value="Mitochondrial-processing peptidase subunit beta"/>
    <property type="match status" value="1"/>
</dbReference>
<evidence type="ECO:0000256" key="4">
    <source>
        <dbReference type="RuleBase" id="RU004447"/>
    </source>
</evidence>
<accession>A0A1U7JCN1</accession>
<dbReference type="GO" id="GO:0004222">
    <property type="term" value="F:metalloendopeptidase activity"/>
    <property type="evidence" value="ECO:0007669"/>
    <property type="project" value="InterPro"/>
</dbReference>
<dbReference type="PANTHER" id="PTHR11851">
    <property type="entry name" value="METALLOPROTEASE"/>
    <property type="match status" value="1"/>
</dbReference>
<dbReference type="InterPro" id="IPR007863">
    <property type="entry name" value="Peptidase_M16_C"/>
</dbReference>
<dbReference type="InterPro" id="IPR001431">
    <property type="entry name" value="Pept_M16_Zn_BS"/>
</dbReference>
<dbReference type="PROSITE" id="PS00143">
    <property type="entry name" value="INSULINASE"/>
    <property type="match status" value="1"/>
</dbReference>
<dbReference type="EMBL" id="LVVZ01000041">
    <property type="protein sequence ID" value="OKL42499.1"/>
    <property type="molecule type" value="Genomic_DNA"/>
</dbReference>
<evidence type="ECO:0000313" key="8">
    <source>
        <dbReference type="Proteomes" id="UP000185783"/>
    </source>
</evidence>
<dbReference type="RefSeq" id="WP_028482528.1">
    <property type="nucleotide sequence ID" value="NZ_LVVZ01000041.1"/>
</dbReference>
<evidence type="ECO:0000256" key="3">
    <source>
        <dbReference type="ARBA" id="ARBA00023049"/>
    </source>
</evidence>
<keyword evidence="8" id="KW-1185">Reference proteome</keyword>
<evidence type="ECO:0000313" key="7">
    <source>
        <dbReference type="EMBL" id="OKL42499.1"/>
    </source>
</evidence>
<keyword evidence="3" id="KW-0482">Metalloprotease</keyword>
<proteinExistence type="inferred from homology"/>
<sequence>MPVKCTRLENGLTVLTDTMPHLKTAALGVWVKTGARSEEAVENGLTHLLEHMAFKGTKNRSALDIAEEIEAVGGDVNASTSVEHTNYYLRMLAEDVPLGIDILADILQHSVIDMDELTREKQVILQEIGAALDAPEDQAFDQLLETAWPAQSLGRPILGTPETVRSFQPDTIRAYMAKHYTASNMVLAASGQVDHEAVVALAIEKFSSLRTEPAVAHEPAKYVGGECFIKRELQEVQIVLGFEGCSFHDEDYYAVQILASVLGGGMSSRLFQEIREKRGLCYSIYSFHWAFEDSGLFAIHSATSAEHAGSLMDVLMEQLNIAVTELQEKELDRAKAQTRAGLMMALESPAARASQMARQTLIYGRTIDPEELRRRVDAVTLADVQRVAGRIFHGGKPTLVHVGPESDMPSLATVEGKLNEARTVLAK</sequence>
<dbReference type="Pfam" id="PF00675">
    <property type="entry name" value="Peptidase_M16"/>
    <property type="match status" value="1"/>
</dbReference>
<dbReference type="GO" id="GO:0006508">
    <property type="term" value="P:proteolysis"/>
    <property type="evidence" value="ECO:0007669"/>
    <property type="project" value="InterPro"/>
</dbReference>
<dbReference type="SUPFAM" id="SSF63411">
    <property type="entry name" value="LuxS/MPP-like metallohydrolase"/>
    <property type="match status" value="2"/>
</dbReference>
<dbReference type="AlphaFoldDB" id="A0A1U7JCN1"/>
<keyword evidence="3" id="KW-0645">Protease</keyword>
<evidence type="ECO:0000259" key="5">
    <source>
        <dbReference type="Pfam" id="PF00675"/>
    </source>
</evidence>
<gene>
    <name evidence="7" type="ORF">A3843_17685</name>
</gene>
<keyword evidence="3" id="KW-0378">Hydrolase</keyword>
<feature type="domain" description="Peptidase M16 N-terminal" evidence="5">
    <location>
        <begin position="14"/>
        <end position="160"/>
    </location>
</feature>
<dbReference type="Pfam" id="PF05193">
    <property type="entry name" value="Peptidase_M16_C"/>
    <property type="match status" value="1"/>
</dbReference>
<organism evidence="7 8">
    <name type="scientific">Pseudovibrio exalbescens</name>
    <dbReference type="NCBI Taxonomy" id="197461"/>
    <lineage>
        <taxon>Bacteria</taxon>
        <taxon>Pseudomonadati</taxon>
        <taxon>Pseudomonadota</taxon>
        <taxon>Alphaproteobacteria</taxon>
        <taxon>Hyphomicrobiales</taxon>
        <taxon>Stappiaceae</taxon>
        <taxon>Pseudovibrio</taxon>
    </lineage>
</organism>
<dbReference type="InterPro" id="IPR011249">
    <property type="entry name" value="Metalloenz_LuxS/M16"/>
</dbReference>
<comment type="cofactor">
    <cofactor evidence="1">
        <name>Zn(2+)</name>
        <dbReference type="ChEBI" id="CHEBI:29105"/>
    </cofactor>
</comment>
<dbReference type="PANTHER" id="PTHR11851:SF49">
    <property type="entry name" value="MITOCHONDRIAL-PROCESSING PEPTIDASE SUBUNIT ALPHA"/>
    <property type="match status" value="1"/>
</dbReference>
<dbReference type="InterPro" id="IPR050361">
    <property type="entry name" value="MPP/UQCRC_Complex"/>
</dbReference>
<evidence type="ECO:0000256" key="2">
    <source>
        <dbReference type="ARBA" id="ARBA00007261"/>
    </source>
</evidence>
<comment type="caution">
    <text evidence="7">The sequence shown here is derived from an EMBL/GenBank/DDBJ whole genome shotgun (WGS) entry which is preliminary data.</text>
</comment>
<protein>
    <submittedName>
        <fullName evidence="7">Peptidase M16</fullName>
    </submittedName>
</protein>
<dbReference type="Gene3D" id="3.30.830.10">
    <property type="entry name" value="Metalloenzyme, LuxS/M16 peptidase-like"/>
    <property type="match status" value="2"/>
</dbReference>
<comment type="similarity">
    <text evidence="2 4">Belongs to the peptidase M16 family.</text>
</comment>
<feature type="domain" description="Peptidase M16 C-terminal" evidence="6">
    <location>
        <begin position="167"/>
        <end position="337"/>
    </location>
</feature>
<name>A0A1U7JCN1_9HYPH</name>
<reference evidence="7 8" key="1">
    <citation type="submission" date="2016-03" db="EMBL/GenBank/DDBJ databases">
        <title>Genome sequence of Nesiotobacter sp. nov., a moderately halophilic alphaproteobacterium isolated from the Yellow Sea, China.</title>
        <authorList>
            <person name="Zhang G."/>
            <person name="Zhang R."/>
        </authorList>
    </citation>
    <scope>NUCLEOTIDE SEQUENCE [LARGE SCALE GENOMIC DNA]</scope>
    <source>
        <strain evidence="7 8">WB1-6</strain>
    </source>
</reference>